<dbReference type="Gene3D" id="2.30.38.10">
    <property type="entry name" value="Luciferase, Domain 3"/>
    <property type="match status" value="1"/>
</dbReference>
<evidence type="ECO:0000256" key="1">
    <source>
        <dbReference type="ARBA" id="ARBA00022598"/>
    </source>
</evidence>
<evidence type="ECO:0000313" key="4">
    <source>
        <dbReference type="EMBL" id="NEZ54401.1"/>
    </source>
</evidence>
<dbReference type="InterPro" id="IPR000873">
    <property type="entry name" value="AMP-dep_synth/lig_dom"/>
</dbReference>
<sequence>MIGTYQKLPDTFNLAAYLLENNFNRDCRDKAAFYSKSAVYTYAQVSSLVKRSAQVLSELGIEQENRVAILLENRVEWVFFFLGAIWLGAIPVPINPACSLEDVDYILQDSRSRVLLTTQAWQEKISITSLSYLRHVLLVDGENPFLSIVEQRQESTVHASTSPDEAAFWLYTSGSTGRPKGVIHAHQNFLFCAQHYGQETIGLTQDDIIYSVASMAFAYGLGNSLYLPMTVGAGSILSDASNAFDIVDDVQYFRPTVFFGIPSVYANILEIEEISNFNVSSLRLCISAAEQLPKSIWQKWLDAHHLEICEGIGTTELLYIFLSNQLGKSKPGSSGQPLPGYEVQVVDENGLPCSIGEIGELQVSGPSLMLGYWNRLQETRKAISGSTMRTGDRYRRDRDGFFWFVGRKDELFKVNGQWISPLEIEDVLHQHPQIHEVAVTSSAEQGEKLTEVVAYIRLKSQQSSTLELERTIYQFAKQRLPHFKTPKRIYFLDSLPRTSTGKIHRQQLKNKLANDEALAISH</sequence>
<protein>
    <submittedName>
        <fullName evidence="4">Benzoate-CoA ligase family protein</fullName>
    </submittedName>
</protein>
<organism evidence="4 5">
    <name type="scientific">Adonisia turfae CCMR0081</name>
    <dbReference type="NCBI Taxonomy" id="2292702"/>
    <lineage>
        <taxon>Bacteria</taxon>
        <taxon>Bacillati</taxon>
        <taxon>Cyanobacteriota</taxon>
        <taxon>Adonisia</taxon>
        <taxon>Adonisia turfae</taxon>
    </lineage>
</organism>
<evidence type="ECO:0000259" key="3">
    <source>
        <dbReference type="Pfam" id="PF13193"/>
    </source>
</evidence>
<feature type="domain" description="AMP-binding enzyme C-terminal" evidence="3">
    <location>
        <begin position="423"/>
        <end position="502"/>
    </location>
</feature>
<keyword evidence="5" id="KW-1185">Reference proteome</keyword>
<dbReference type="SUPFAM" id="SSF56801">
    <property type="entry name" value="Acetyl-CoA synthetase-like"/>
    <property type="match status" value="1"/>
</dbReference>
<dbReference type="Gene3D" id="3.40.50.12820">
    <property type="match status" value="1"/>
</dbReference>
<dbReference type="Proteomes" id="UP000481033">
    <property type="component" value="Unassembled WGS sequence"/>
</dbReference>
<reference evidence="4 5" key="1">
    <citation type="journal article" date="2020" name="Microb. Ecol.">
        <title>Ecogenomics of the Marine Benthic Filamentous Cyanobacterium Adonisia.</title>
        <authorList>
            <person name="Walter J.M."/>
            <person name="Coutinho F.H."/>
            <person name="Leomil L."/>
            <person name="Hargreaves P.I."/>
            <person name="Campeao M.E."/>
            <person name="Vieira V.V."/>
            <person name="Silva B.S."/>
            <person name="Fistarol G.O."/>
            <person name="Salomon P.S."/>
            <person name="Sawabe T."/>
            <person name="Mino S."/>
            <person name="Hosokawa M."/>
            <person name="Miyashita H."/>
            <person name="Maruyama F."/>
            <person name="van Verk M.C."/>
            <person name="Dutilh B.E."/>
            <person name="Thompson C.C."/>
            <person name="Thompson F.L."/>
        </authorList>
    </citation>
    <scope>NUCLEOTIDE SEQUENCE [LARGE SCALE GENOMIC DNA]</scope>
    <source>
        <strain evidence="4 5">CCMR0081</strain>
    </source>
</reference>
<dbReference type="Pfam" id="PF00501">
    <property type="entry name" value="AMP-binding"/>
    <property type="match status" value="1"/>
</dbReference>
<evidence type="ECO:0000259" key="2">
    <source>
        <dbReference type="Pfam" id="PF00501"/>
    </source>
</evidence>
<gene>
    <name evidence="4" type="ORF">DXZ20_01540</name>
</gene>
<accession>A0A6M0RFJ6</accession>
<dbReference type="PANTHER" id="PTHR43352:SF1">
    <property type="entry name" value="ANTHRANILATE--COA LIGASE"/>
    <property type="match status" value="1"/>
</dbReference>
<dbReference type="GO" id="GO:0044550">
    <property type="term" value="P:secondary metabolite biosynthetic process"/>
    <property type="evidence" value="ECO:0007669"/>
    <property type="project" value="TreeGrafter"/>
</dbReference>
<dbReference type="Gene3D" id="3.40.50.980">
    <property type="match status" value="1"/>
</dbReference>
<dbReference type="AlphaFoldDB" id="A0A6M0RFJ6"/>
<dbReference type="GO" id="GO:0005524">
    <property type="term" value="F:ATP binding"/>
    <property type="evidence" value="ECO:0007669"/>
    <property type="project" value="InterPro"/>
</dbReference>
<dbReference type="RefSeq" id="WP_163695970.1">
    <property type="nucleotide sequence ID" value="NZ_QXHD01000003.1"/>
</dbReference>
<dbReference type="Pfam" id="PF13193">
    <property type="entry name" value="AMP-binding_C"/>
    <property type="match status" value="1"/>
</dbReference>
<proteinExistence type="predicted"/>
<dbReference type="InterPro" id="IPR011957">
    <property type="entry name" value="Benz_CoA_lig"/>
</dbReference>
<dbReference type="InterPro" id="IPR025110">
    <property type="entry name" value="AMP-bd_C"/>
</dbReference>
<dbReference type="EMBL" id="QXHD01000003">
    <property type="protein sequence ID" value="NEZ54401.1"/>
    <property type="molecule type" value="Genomic_DNA"/>
</dbReference>
<comment type="caution">
    <text evidence="4">The sequence shown here is derived from an EMBL/GenBank/DDBJ whole genome shotgun (WGS) entry which is preliminary data.</text>
</comment>
<dbReference type="GO" id="GO:0016405">
    <property type="term" value="F:CoA-ligase activity"/>
    <property type="evidence" value="ECO:0007669"/>
    <property type="project" value="InterPro"/>
</dbReference>
<dbReference type="PANTHER" id="PTHR43352">
    <property type="entry name" value="ACETYL-COA SYNTHETASE"/>
    <property type="match status" value="1"/>
</dbReference>
<dbReference type="Gene3D" id="3.30.300.30">
    <property type="match status" value="1"/>
</dbReference>
<feature type="domain" description="AMP-dependent synthetase/ligase" evidence="2">
    <location>
        <begin position="21"/>
        <end position="373"/>
    </location>
</feature>
<keyword evidence="1 4" id="KW-0436">Ligase</keyword>
<dbReference type="NCBIfam" id="TIGR02262">
    <property type="entry name" value="benz_CoA_lig"/>
    <property type="match status" value="1"/>
</dbReference>
<name>A0A6M0RFJ6_9CYAN</name>
<dbReference type="InterPro" id="IPR045851">
    <property type="entry name" value="AMP-bd_C_sf"/>
</dbReference>
<evidence type="ECO:0000313" key="5">
    <source>
        <dbReference type="Proteomes" id="UP000481033"/>
    </source>
</evidence>
<dbReference type="GO" id="GO:0016878">
    <property type="term" value="F:acid-thiol ligase activity"/>
    <property type="evidence" value="ECO:0007669"/>
    <property type="project" value="TreeGrafter"/>
</dbReference>